<feature type="compositionally biased region" description="Polar residues" evidence="1">
    <location>
        <begin position="12"/>
        <end position="26"/>
    </location>
</feature>
<reference evidence="2 3" key="1">
    <citation type="journal article" date="2019" name="Sci. Rep.">
        <title>Orb-weaving spider Araneus ventricosus genome elucidates the spidroin gene catalogue.</title>
        <authorList>
            <person name="Kono N."/>
            <person name="Nakamura H."/>
            <person name="Ohtoshi R."/>
            <person name="Moran D.A.P."/>
            <person name="Shinohara A."/>
            <person name="Yoshida Y."/>
            <person name="Fujiwara M."/>
            <person name="Mori M."/>
            <person name="Tomita M."/>
            <person name="Arakawa K."/>
        </authorList>
    </citation>
    <scope>NUCLEOTIDE SEQUENCE [LARGE SCALE GENOMIC DNA]</scope>
</reference>
<dbReference type="EMBL" id="BGPR01001884">
    <property type="protein sequence ID" value="GBM63697.1"/>
    <property type="molecule type" value="Genomic_DNA"/>
</dbReference>
<feature type="region of interest" description="Disordered" evidence="1">
    <location>
        <begin position="144"/>
        <end position="181"/>
    </location>
</feature>
<protein>
    <submittedName>
        <fullName evidence="2">Uncharacterized protein</fullName>
    </submittedName>
</protein>
<dbReference type="OrthoDB" id="6437176at2759"/>
<feature type="region of interest" description="Disordered" evidence="1">
    <location>
        <begin position="1"/>
        <end position="69"/>
    </location>
</feature>
<keyword evidence="3" id="KW-1185">Reference proteome</keyword>
<comment type="caution">
    <text evidence="2">The sequence shown here is derived from an EMBL/GenBank/DDBJ whole genome shotgun (WGS) entry which is preliminary data.</text>
</comment>
<sequence length="276" mass="30604">MSKRNTPVDVSEGTTVSNTSPQSPTSRALLEPITLDFDPMSFEFKEDSPLTSPSDSNRDLGEMLSPSQNADVVEFFDPFCPVKEESPTDYYPNVMLGQTTLGEPLLDGLSEPQQFSTTIDEPLVDPLGEPEQQQQQFSTLDEPLIDNLSEPPTFSNGIPPYDDQDDTDLHDPCQDELIPETTPDVAIEDEDVPDNVDEDIVNEPLSEFCTNSEVTALASSKSETSADVELLTELEQTRSEETCISPVSEQVFDDNKHDLSSQHEQCQIFEDDVSFI</sequence>
<name>A0A4Y2HEG4_ARAVE</name>
<evidence type="ECO:0000313" key="2">
    <source>
        <dbReference type="EMBL" id="GBM63697.1"/>
    </source>
</evidence>
<accession>A0A4Y2HEG4</accession>
<dbReference type="AlphaFoldDB" id="A0A4Y2HEG4"/>
<evidence type="ECO:0000256" key="1">
    <source>
        <dbReference type="SAM" id="MobiDB-lite"/>
    </source>
</evidence>
<evidence type="ECO:0000313" key="3">
    <source>
        <dbReference type="Proteomes" id="UP000499080"/>
    </source>
</evidence>
<gene>
    <name evidence="2" type="ORF">AVEN_147631_1</name>
</gene>
<organism evidence="2 3">
    <name type="scientific">Araneus ventricosus</name>
    <name type="common">Orbweaver spider</name>
    <name type="synonym">Epeira ventricosa</name>
    <dbReference type="NCBI Taxonomy" id="182803"/>
    <lineage>
        <taxon>Eukaryota</taxon>
        <taxon>Metazoa</taxon>
        <taxon>Ecdysozoa</taxon>
        <taxon>Arthropoda</taxon>
        <taxon>Chelicerata</taxon>
        <taxon>Arachnida</taxon>
        <taxon>Araneae</taxon>
        <taxon>Araneomorphae</taxon>
        <taxon>Entelegynae</taxon>
        <taxon>Araneoidea</taxon>
        <taxon>Araneidae</taxon>
        <taxon>Araneus</taxon>
    </lineage>
</organism>
<proteinExistence type="predicted"/>
<dbReference type="Proteomes" id="UP000499080">
    <property type="component" value="Unassembled WGS sequence"/>
</dbReference>